<proteinExistence type="inferred from homology"/>
<dbReference type="KEGG" id="tut:107363228"/>
<gene>
    <name evidence="4" type="primary">107363228</name>
</gene>
<accession>T1JQ71</accession>
<dbReference type="CDD" id="cd06428">
    <property type="entry name" value="M1P_guanylylT_A_like_N"/>
    <property type="match status" value="1"/>
</dbReference>
<comment type="similarity">
    <text evidence="1">Belongs to the transferase hexapeptide repeat family.</text>
</comment>
<dbReference type="Gene3D" id="2.160.10.10">
    <property type="entry name" value="Hexapeptide repeat proteins"/>
    <property type="match status" value="1"/>
</dbReference>
<evidence type="ECO:0000313" key="4">
    <source>
        <dbReference type="EnsemblMetazoa" id="tetur01g02170.1"/>
    </source>
</evidence>
<dbReference type="InterPro" id="IPR005835">
    <property type="entry name" value="NTP_transferase_dom"/>
</dbReference>
<dbReference type="Pfam" id="PF25087">
    <property type="entry name" value="GMPPB_C"/>
    <property type="match status" value="1"/>
</dbReference>
<dbReference type="PANTHER" id="PTHR22572">
    <property type="entry name" value="SUGAR-1-PHOSPHATE GUANYL TRANSFERASE"/>
    <property type="match status" value="1"/>
</dbReference>
<dbReference type="InterPro" id="IPR050486">
    <property type="entry name" value="Mannose-1P_guanyltransferase"/>
</dbReference>
<dbReference type="STRING" id="32264.T1JQ71"/>
<evidence type="ECO:0000313" key="5">
    <source>
        <dbReference type="Proteomes" id="UP000015104"/>
    </source>
</evidence>
<feature type="domain" description="Nucleotidyl transferase" evidence="2">
    <location>
        <begin position="3"/>
        <end position="211"/>
    </location>
</feature>
<reference evidence="4" key="2">
    <citation type="submission" date="2015-06" db="UniProtKB">
        <authorList>
            <consortium name="EnsemblMetazoa"/>
        </authorList>
    </citation>
    <scope>IDENTIFICATION</scope>
</reference>
<dbReference type="HOGENOM" id="CLU_029499_3_0_1"/>
<reference evidence="5" key="1">
    <citation type="submission" date="2011-08" db="EMBL/GenBank/DDBJ databases">
        <authorList>
            <person name="Rombauts S."/>
        </authorList>
    </citation>
    <scope>NUCLEOTIDE SEQUENCE</scope>
    <source>
        <strain evidence="5">London</strain>
    </source>
</reference>
<dbReference type="InterPro" id="IPR056729">
    <property type="entry name" value="GMPPB_C"/>
</dbReference>
<dbReference type="OMA" id="MPVPNWW"/>
<dbReference type="OrthoDB" id="285674at2759"/>
<dbReference type="PROSITE" id="PS00101">
    <property type="entry name" value="HEXAPEP_TRANSFERASES"/>
    <property type="match status" value="2"/>
</dbReference>
<keyword evidence="5" id="KW-1185">Reference proteome</keyword>
<sequence length="439" mass="48937">MIKAVILIGGPQKGTRFRPLSFDTPKHLFPVGGRPMVQHLIEACAKVDGLKEIFLLGYYQVDNSLNSFIRNMMAEYNVNIRYLQEYTTLGTCGGIYHFRDQICRHNPEAFFLINGDVCGDFNLPAMLNFHRSIPKSEEGAMTVMVTEATRQQSLNYGCVVEEKETHKILHFVEKPSTFVSTIINCGVYLCPLNIFNQVAAVIKAKQESNTSETGDERYADDYSDLNISKTNDDLPEILSLEEDILTRLAGTDHLYAFHTNQWWCQVKTSASAIYANRNYLKLYKENQSQFLSAKSQDGPEIIGDVWIDSKADVDPTATIGPNVTIGPGVRVGAGVRIKESIILKDAMIGDHSLILHSIIGYNTVIGCWTRIEGTPSDPNPDKAFAKMENQTLFNKDGKLNPSITVLGSNVQVPSGLLVLNSIVLPHKELGRSYRNEIIL</sequence>
<dbReference type="InterPro" id="IPR029044">
    <property type="entry name" value="Nucleotide-diphossugar_trans"/>
</dbReference>
<dbReference type="Proteomes" id="UP000015104">
    <property type="component" value="Unassembled WGS sequence"/>
</dbReference>
<dbReference type="EnsemblMetazoa" id="tetur01g02170.1">
    <property type="protein sequence ID" value="tetur01g02170.1"/>
    <property type="gene ID" value="tetur01g02170"/>
</dbReference>
<protein>
    <submittedName>
        <fullName evidence="4">Uncharacterized protein</fullName>
    </submittedName>
</protein>
<dbReference type="GO" id="GO:0016740">
    <property type="term" value="F:transferase activity"/>
    <property type="evidence" value="ECO:0007669"/>
    <property type="project" value="InterPro"/>
</dbReference>
<feature type="domain" description="Mannose-1-phosphate guanyltransferase C-terminal" evidence="3">
    <location>
        <begin position="301"/>
        <end position="438"/>
    </location>
</feature>
<dbReference type="InterPro" id="IPR018357">
    <property type="entry name" value="Hexapep_transf_CS"/>
</dbReference>
<dbReference type="eggNOG" id="KOG1460">
    <property type="taxonomic scope" value="Eukaryota"/>
</dbReference>
<evidence type="ECO:0000256" key="1">
    <source>
        <dbReference type="ARBA" id="ARBA00007274"/>
    </source>
</evidence>
<evidence type="ECO:0000259" key="3">
    <source>
        <dbReference type="Pfam" id="PF25087"/>
    </source>
</evidence>
<dbReference type="SUPFAM" id="SSF53448">
    <property type="entry name" value="Nucleotide-diphospho-sugar transferases"/>
    <property type="match status" value="1"/>
</dbReference>
<dbReference type="Pfam" id="PF00483">
    <property type="entry name" value="NTP_transferase"/>
    <property type="match status" value="1"/>
</dbReference>
<dbReference type="EMBL" id="CAEY01000437">
    <property type="status" value="NOT_ANNOTATED_CDS"/>
    <property type="molecule type" value="Genomic_DNA"/>
</dbReference>
<evidence type="ECO:0000259" key="2">
    <source>
        <dbReference type="Pfam" id="PF00483"/>
    </source>
</evidence>
<name>T1JQ71_TETUR</name>
<dbReference type="Gene3D" id="3.90.550.10">
    <property type="entry name" value="Spore Coat Polysaccharide Biosynthesis Protein SpsA, Chain A"/>
    <property type="match status" value="1"/>
</dbReference>
<organism evidence="4 5">
    <name type="scientific">Tetranychus urticae</name>
    <name type="common">Two-spotted spider mite</name>
    <dbReference type="NCBI Taxonomy" id="32264"/>
    <lineage>
        <taxon>Eukaryota</taxon>
        <taxon>Metazoa</taxon>
        <taxon>Ecdysozoa</taxon>
        <taxon>Arthropoda</taxon>
        <taxon>Chelicerata</taxon>
        <taxon>Arachnida</taxon>
        <taxon>Acari</taxon>
        <taxon>Acariformes</taxon>
        <taxon>Trombidiformes</taxon>
        <taxon>Prostigmata</taxon>
        <taxon>Eleutherengona</taxon>
        <taxon>Raphignathae</taxon>
        <taxon>Tetranychoidea</taxon>
        <taxon>Tetranychidae</taxon>
        <taxon>Tetranychus</taxon>
    </lineage>
</organism>
<dbReference type="AlphaFoldDB" id="T1JQ71"/>